<feature type="transmembrane region" description="Helical" evidence="5">
    <location>
        <begin position="87"/>
        <end position="115"/>
    </location>
</feature>
<feature type="domain" description="Amino acid permease/ SLC12A" evidence="6">
    <location>
        <begin position="16"/>
        <end position="426"/>
    </location>
</feature>
<feature type="transmembrane region" description="Helical" evidence="5">
    <location>
        <begin position="386"/>
        <end position="404"/>
    </location>
</feature>
<dbReference type="InterPro" id="IPR050367">
    <property type="entry name" value="APC_superfamily"/>
</dbReference>
<protein>
    <submittedName>
        <fullName evidence="7">Amino acid permease-associated region</fullName>
    </submittedName>
</protein>
<dbReference type="PANTHER" id="PTHR42770:SF7">
    <property type="entry name" value="MEMBRANE PROTEIN"/>
    <property type="match status" value="1"/>
</dbReference>
<dbReference type="STRING" id="582402.Hbal_2669"/>
<dbReference type="RefSeq" id="WP_015828493.1">
    <property type="nucleotide sequence ID" value="NC_012982.1"/>
</dbReference>
<comment type="subcellular location">
    <subcellularLocation>
        <location evidence="1">Membrane</location>
        <topology evidence="1">Multi-pass membrane protein</topology>
    </subcellularLocation>
</comment>
<name>C6XPS8_HIRBI</name>
<dbReference type="InterPro" id="IPR004841">
    <property type="entry name" value="AA-permease/SLC12A_dom"/>
</dbReference>
<dbReference type="Pfam" id="PF00324">
    <property type="entry name" value="AA_permease"/>
    <property type="match status" value="1"/>
</dbReference>
<dbReference type="GO" id="GO:0055085">
    <property type="term" value="P:transmembrane transport"/>
    <property type="evidence" value="ECO:0007669"/>
    <property type="project" value="InterPro"/>
</dbReference>
<feature type="transmembrane region" description="Helical" evidence="5">
    <location>
        <begin position="188"/>
        <end position="208"/>
    </location>
</feature>
<dbReference type="HOGENOM" id="CLU_007946_15_12_5"/>
<evidence type="ECO:0000313" key="8">
    <source>
        <dbReference type="Proteomes" id="UP000002745"/>
    </source>
</evidence>
<evidence type="ECO:0000313" key="7">
    <source>
        <dbReference type="EMBL" id="ACT60343.1"/>
    </source>
</evidence>
<dbReference type="EMBL" id="CP001678">
    <property type="protein sequence ID" value="ACT60343.1"/>
    <property type="molecule type" value="Genomic_DNA"/>
</dbReference>
<dbReference type="OrthoDB" id="7065842at2"/>
<feature type="transmembrane region" description="Helical" evidence="5">
    <location>
        <begin position="150"/>
        <end position="168"/>
    </location>
</feature>
<dbReference type="GO" id="GO:0016020">
    <property type="term" value="C:membrane"/>
    <property type="evidence" value="ECO:0007669"/>
    <property type="project" value="UniProtKB-SubCell"/>
</dbReference>
<dbReference type="Gene3D" id="1.20.1740.10">
    <property type="entry name" value="Amino acid/polyamine transporter I"/>
    <property type="match status" value="1"/>
</dbReference>
<dbReference type="PIRSF" id="PIRSF006060">
    <property type="entry name" value="AA_transporter"/>
    <property type="match status" value="1"/>
</dbReference>
<keyword evidence="4 5" id="KW-0472">Membrane</keyword>
<dbReference type="PANTHER" id="PTHR42770">
    <property type="entry name" value="AMINO ACID TRANSPORTER-RELATED"/>
    <property type="match status" value="1"/>
</dbReference>
<keyword evidence="2 5" id="KW-0812">Transmembrane</keyword>
<keyword evidence="3 5" id="KW-1133">Transmembrane helix</keyword>
<feature type="transmembrane region" description="Helical" evidence="5">
    <location>
        <begin position="46"/>
        <end position="66"/>
    </location>
</feature>
<feature type="transmembrane region" description="Helical" evidence="5">
    <location>
        <begin position="410"/>
        <end position="427"/>
    </location>
</feature>
<evidence type="ECO:0000259" key="6">
    <source>
        <dbReference type="Pfam" id="PF00324"/>
    </source>
</evidence>
<organism evidence="7 8">
    <name type="scientific">Hirschia baltica (strain ATCC 49814 / DSM 5838 / IFAM 1418)</name>
    <dbReference type="NCBI Taxonomy" id="582402"/>
    <lineage>
        <taxon>Bacteria</taxon>
        <taxon>Pseudomonadati</taxon>
        <taxon>Pseudomonadota</taxon>
        <taxon>Alphaproteobacteria</taxon>
        <taxon>Hyphomonadales</taxon>
        <taxon>Hyphomonadaceae</taxon>
        <taxon>Hirschia</taxon>
    </lineage>
</organism>
<feature type="transmembrane region" description="Helical" evidence="5">
    <location>
        <begin position="340"/>
        <end position="365"/>
    </location>
</feature>
<dbReference type="KEGG" id="hba:Hbal_2669"/>
<evidence type="ECO:0000256" key="3">
    <source>
        <dbReference type="ARBA" id="ARBA00022989"/>
    </source>
</evidence>
<accession>C6XPS8</accession>
<keyword evidence="8" id="KW-1185">Reference proteome</keyword>
<feature type="transmembrane region" description="Helical" evidence="5">
    <location>
        <begin position="220"/>
        <end position="250"/>
    </location>
</feature>
<feature type="transmembrane region" description="Helical" evidence="5">
    <location>
        <begin position="317"/>
        <end position="334"/>
    </location>
</feature>
<reference evidence="8" key="1">
    <citation type="journal article" date="2011" name="J. Bacteriol.">
        <title>Genome sequences of eight morphologically diverse alphaproteobacteria.</title>
        <authorList>
            <consortium name="US DOE Joint Genome Institute"/>
            <person name="Brown P.J."/>
            <person name="Kysela D.T."/>
            <person name="Buechlein A."/>
            <person name="Hemmerich C."/>
            <person name="Brun Y.V."/>
        </authorList>
    </citation>
    <scope>NUCLEOTIDE SEQUENCE [LARGE SCALE GENOMIC DNA]</scope>
    <source>
        <strain evidence="8">ATCC 49814 / DSM 5838 / IFAM 1418</strain>
    </source>
</reference>
<evidence type="ECO:0000256" key="4">
    <source>
        <dbReference type="ARBA" id="ARBA00023136"/>
    </source>
</evidence>
<feature type="transmembrane region" description="Helical" evidence="5">
    <location>
        <begin position="12"/>
        <end position="34"/>
    </location>
</feature>
<dbReference type="AlphaFoldDB" id="C6XPS8"/>
<feature type="transmembrane region" description="Helical" evidence="5">
    <location>
        <begin position="270"/>
        <end position="296"/>
    </location>
</feature>
<sequence>MKSSKTTLSRDIGLWGVVSLGMGTAIGVSIFSIIPPAYSLAGPGMLISMALAMFPMIIFALIYAFMGSAVPVTGASFEWPRRFISPFAGFFISWLRIAGSTAALVVLTMVLVSYIGNVIDLPSKPTIFVFFLLVFLMNMIGISVANFGQMLMLCILLSACTLYSITGIPDIQIENFTPFTPQGLSGTLAAIPLMISLFLGIESAVEVGGEIKKPKKTIPLGIVLSVLLTCTVYLIVAVVTIGVLGHTNLLATQTPLLDSAQISIGTYGKWLILLTAIVSIGSSINATFIILTRFLYAMAKSGMLPSALAKIDPKNGIPRNAVILTFGLCCLGLFTPDSLIFLFLAVNIPTLLKYAAICLSSIRLLKLEPQLHDQAFFKPSRKVIKSLGYLGVILSVIIIILGFQTDYRPFLALLIWSLIGILYYVIYGRKNYLSTPRTEQE</sequence>
<dbReference type="eggNOG" id="COG0531">
    <property type="taxonomic scope" value="Bacteria"/>
</dbReference>
<feature type="transmembrane region" description="Helical" evidence="5">
    <location>
        <begin position="127"/>
        <end position="145"/>
    </location>
</feature>
<evidence type="ECO:0000256" key="2">
    <source>
        <dbReference type="ARBA" id="ARBA00022692"/>
    </source>
</evidence>
<gene>
    <name evidence="7" type="ordered locus">Hbal_2669</name>
</gene>
<evidence type="ECO:0000256" key="1">
    <source>
        <dbReference type="ARBA" id="ARBA00004141"/>
    </source>
</evidence>
<dbReference type="Proteomes" id="UP000002745">
    <property type="component" value="Chromosome"/>
</dbReference>
<proteinExistence type="predicted"/>
<evidence type="ECO:0000256" key="5">
    <source>
        <dbReference type="SAM" id="Phobius"/>
    </source>
</evidence>